<dbReference type="Proteomes" id="UP000094385">
    <property type="component" value="Unassembled WGS sequence"/>
</dbReference>
<dbReference type="AlphaFoldDB" id="A0A1E3PTM3"/>
<dbReference type="GO" id="GO:0000724">
    <property type="term" value="P:double-strand break repair via homologous recombination"/>
    <property type="evidence" value="ECO:0007669"/>
    <property type="project" value="TreeGrafter"/>
</dbReference>
<organism evidence="6 7">
    <name type="scientific">Lipomyces starkeyi NRRL Y-11557</name>
    <dbReference type="NCBI Taxonomy" id="675824"/>
    <lineage>
        <taxon>Eukaryota</taxon>
        <taxon>Fungi</taxon>
        <taxon>Dikarya</taxon>
        <taxon>Ascomycota</taxon>
        <taxon>Saccharomycotina</taxon>
        <taxon>Lipomycetes</taxon>
        <taxon>Lipomycetales</taxon>
        <taxon>Lipomycetaceae</taxon>
        <taxon>Lipomyces</taxon>
    </lineage>
</organism>
<protein>
    <recommendedName>
        <fullName evidence="3">DNA 3'-5' helicase</fullName>
        <ecNumber evidence="3">5.6.2.4</ecNumber>
    </recommendedName>
</protein>
<dbReference type="PANTHER" id="PTHR13710:SF154">
    <property type="entry name" value="RECQ HELICASE, PUTATIVE (AFU_ORTHOLOGUE AFUA_6G14720)-RELATED"/>
    <property type="match status" value="1"/>
</dbReference>
<dbReference type="SUPFAM" id="SSF52540">
    <property type="entry name" value="P-loop containing nucleoside triphosphate hydrolases"/>
    <property type="match status" value="1"/>
</dbReference>
<dbReference type="PANTHER" id="PTHR13710">
    <property type="entry name" value="DNA HELICASE RECQ FAMILY MEMBER"/>
    <property type="match status" value="1"/>
</dbReference>
<dbReference type="GO" id="GO:0005694">
    <property type="term" value="C:chromosome"/>
    <property type="evidence" value="ECO:0007669"/>
    <property type="project" value="TreeGrafter"/>
</dbReference>
<dbReference type="Pfam" id="PF00271">
    <property type="entry name" value="Helicase_C"/>
    <property type="match status" value="1"/>
</dbReference>
<feature type="domain" description="Helicase C-terminal" evidence="5">
    <location>
        <begin position="1"/>
        <end position="139"/>
    </location>
</feature>
<dbReference type="InterPro" id="IPR001650">
    <property type="entry name" value="Helicase_C-like"/>
</dbReference>
<evidence type="ECO:0000256" key="3">
    <source>
        <dbReference type="ARBA" id="ARBA00034808"/>
    </source>
</evidence>
<dbReference type="EC" id="5.6.2.4" evidence="3"/>
<evidence type="ECO:0000256" key="1">
    <source>
        <dbReference type="ARBA" id="ARBA00005446"/>
    </source>
</evidence>
<reference evidence="6 7" key="1">
    <citation type="journal article" date="2016" name="Proc. Natl. Acad. Sci. U.S.A.">
        <title>Comparative genomics of biotechnologically important yeasts.</title>
        <authorList>
            <person name="Riley R."/>
            <person name="Haridas S."/>
            <person name="Wolfe K.H."/>
            <person name="Lopes M.R."/>
            <person name="Hittinger C.T."/>
            <person name="Goeker M."/>
            <person name="Salamov A.A."/>
            <person name="Wisecaver J.H."/>
            <person name="Long T.M."/>
            <person name="Calvey C.H."/>
            <person name="Aerts A.L."/>
            <person name="Barry K.W."/>
            <person name="Choi C."/>
            <person name="Clum A."/>
            <person name="Coughlan A.Y."/>
            <person name="Deshpande S."/>
            <person name="Douglass A.P."/>
            <person name="Hanson S.J."/>
            <person name="Klenk H.-P."/>
            <person name="LaButti K.M."/>
            <person name="Lapidus A."/>
            <person name="Lindquist E.A."/>
            <person name="Lipzen A.M."/>
            <person name="Meier-Kolthoff J.P."/>
            <person name="Ohm R.A."/>
            <person name="Otillar R.P."/>
            <person name="Pangilinan J.L."/>
            <person name="Peng Y."/>
            <person name="Rokas A."/>
            <person name="Rosa C.A."/>
            <person name="Scheuner C."/>
            <person name="Sibirny A.A."/>
            <person name="Slot J.C."/>
            <person name="Stielow J.B."/>
            <person name="Sun H."/>
            <person name="Kurtzman C.P."/>
            <person name="Blackwell M."/>
            <person name="Grigoriev I.V."/>
            <person name="Jeffries T.W."/>
        </authorList>
    </citation>
    <scope>NUCLEOTIDE SEQUENCE [LARGE SCALE GENOMIC DNA]</scope>
    <source>
        <strain evidence="6 7">NRRL Y-11557</strain>
    </source>
</reference>
<dbReference type="Gene3D" id="3.40.50.300">
    <property type="entry name" value="P-loop containing nucleotide triphosphate hydrolases"/>
    <property type="match status" value="1"/>
</dbReference>
<dbReference type="OrthoDB" id="5425465at2759"/>
<sequence>MSKAMVRELYDEFSEDHDGIGLFHGELTSDAKSDVLNKWITGTYRLIFTTSGFGVGTHYDDVPLVIHYKGIWSLVDFVQESGRAGRNNKPAKSIVLLQNNWHPNYQILAAVDAQVIDDFVSPHGFCRRYTLSQYMDGVGFTCMTHSSNVQLCDVCTTTQAVLTQSLQHQTQGITSFQLPEGPMPVAKRLKFDTTGMMKESIKTAFSCVMTEYGGCVMCAVTRRTIHHSNYDAPTILNDHDFTITTFKVFNEQLYFGHDGVCHGCGLNLRILNGLPEHVPSRACVYTAISRLVCYELFMNGRLSACIKDIDRGFLDTGDIKSFAKWLNVHPLGMSVNNLTAIVYNWSTLGLVEDAIHSPMAVHGDRGHVTDDVVAQTVMAISQRQTAEPHILQQGRPNGEVQRGPSQIHGGTQGENIAEAWLQFIMRIQNEFHGCPICAVSEVPQQHESSSSFNQVLRAHGYNDTNDFMHFEMKTRFKVEEARAICLSCSLPRRLVRRMKDHQGSGCFIPRVARALCYVAWKNGTVSHYIPSRYGSNIQANGEEWFCMEEEHQGWAEKRESEHDIDRN</sequence>
<name>A0A1E3PTM3_LIPST</name>
<dbReference type="InterPro" id="IPR027417">
    <property type="entry name" value="P-loop_NTPase"/>
</dbReference>
<accession>A0A1E3PTM3</accession>
<dbReference type="GO" id="GO:0043138">
    <property type="term" value="F:3'-5' DNA helicase activity"/>
    <property type="evidence" value="ECO:0007669"/>
    <property type="project" value="UniProtKB-EC"/>
</dbReference>
<keyword evidence="7" id="KW-1185">Reference proteome</keyword>
<evidence type="ECO:0000259" key="5">
    <source>
        <dbReference type="PROSITE" id="PS51194"/>
    </source>
</evidence>
<gene>
    <name evidence="6" type="ORF">LIPSTDRAFT_66835</name>
</gene>
<dbReference type="SMART" id="SM00490">
    <property type="entry name" value="HELICc"/>
    <property type="match status" value="1"/>
</dbReference>
<proteinExistence type="inferred from homology"/>
<evidence type="ECO:0000313" key="6">
    <source>
        <dbReference type="EMBL" id="ODQ68775.1"/>
    </source>
</evidence>
<evidence type="ECO:0000256" key="2">
    <source>
        <dbReference type="ARBA" id="ARBA00034617"/>
    </source>
</evidence>
<dbReference type="GO" id="GO:0005737">
    <property type="term" value="C:cytoplasm"/>
    <property type="evidence" value="ECO:0007669"/>
    <property type="project" value="TreeGrafter"/>
</dbReference>
<comment type="similarity">
    <text evidence="1">Belongs to the helicase family. RecQ subfamily.</text>
</comment>
<dbReference type="STRING" id="675824.A0A1E3PTM3"/>
<dbReference type="PROSITE" id="PS51194">
    <property type="entry name" value="HELICASE_CTER"/>
    <property type="match status" value="1"/>
</dbReference>
<dbReference type="GO" id="GO:0009378">
    <property type="term" value="F:four-way junction helicase activity"/>
    <property type="evidence" value="ECO:0007669"/>
    <property type="project" value="TreeGrafter"/>
</dbReference>
<feature type="region of interest" description="Disordered" evidence="4">
    <location>
        <begin position="385"/>
        <end position="411"/>
    </location>
</feature>
<evidence type="ECO:0000256" key="4">
    <source>
        <dbReference type="SAM" id="MobiDB-lite"/>
    </source>
</evidence>
<comment type="catalytic activity">
    <reaction evidence="2">
        <text>Couples ATP hydrolysis with the unwinding of duplex DNA by translocating in the 3'-5' direction.</text>
        <dbReference type="EC" id="5.6.2.4"/>
    </reaction>
</comment>
<evidence type="ECO:0000313" key="7">
    <source>
        <dbReference type="Proteomes" id="UP000094385"/>
    </source>
</evidence>
<dbReference type="EMBL" id="KV454318">
    <property type="protein sequence ID" value="ODQ68775.1"/>
    <property type="molecule type" value="Genomic_DNA"/>
</dbReference>